<evidence type="ECO:0000313" key="2">
    <source>
        <dbReference type="EMBL" id="KAF6489712.1"/>
    </source>
</evidence>
<comment type="caution">
    <text evidence="2">The sequence shown here is derived from an EMBL/GenBank/DDBJ whole genome shotgun (WGS) entry which is preliminary data.</text>
</comment>
<dbReference type="InterPro" id="IPR000048">
    <property type="entry name" value="IQ_motif_EF-hand-BS"/>
</dbReference>
<accession>A0A7J8J0P2</accession>
<dbReference type="PROSITE" id="PS50096">
    <property type="entry name" value="IQ"/>
    <property type="match status" value="3"/>
</dbReference>
<dbReference type="Gene3D" id="1.20.5.190">
    <property type="match status" value="1"/>
</dbReference>
<dbReference type="GO" id="GO:0005096">
    <property type="term" value="F:GTPase activator activity"/>
    <property type="evidence" value="ECO:0007669"/>
    <property type="project" value="TreeGrafter"/>
</dbReference>
<name>A0A7J8J0P2_MOLMO</name>
<dbReference type="GO" id="GO:0051015">
    <property type="term" value="F:actin filament binding"/>
    <property type="evidence" value="ECO:0007669"/>
    <property type="project" value="TreeGrafter"/>
</dbReference>
<dbReference type="EMBL" id="JACASF010000003">
    <property type="protein sequence ID" value="KAF6489712.1"/>
    <property type="molecule type" value="Genomic_DNA"/>
</dbReference>
<dbReference type="PROSITE" id="PS01159">
    <property type="entry name" value="WW_DOMAIN_1"/>
    <property type="match status" value="1"/>
</dbReference>
<organism evidence="2 3">
    <name type="scientific">Molossus molossus</name>
    <name type="common">Pallas' mastiff bat</name>
    <name type="synonym">Vespertilio molossus</name>
    <dbReference type="NCBI Taxonomy" id="27622"/>
    <lineage>
        <taxon>Eukaryota</taxon>
        <taxon>Metazoa</taxon>
        <taxon>Chordata</taxon>
        <taxon>Craniata</taxon>
        <taxon>Vertebrata</taxon>
        <taxon>Euteleostomi</taxon>
        <taxon>Mammalia</taxon>
        <taxon>Eutheria</taxon>
        <taxon>Laurasiatheria</taxon>
        <taxon>Chiroptera</taxon>
        <taxon>Yangochiroptera</taxon>
        <taxon>Molossidae</taxon>
        <taxon>Molossus</taxon>
    </lineage>
</organism>
<evidence type="ECO:0000313" key="3">
    <source>
        <dbReference type="Proteomes" id="UP000550707"/>
    </source>
</evidence>
<dbReference type="PANTHER" id="PTHR14149:SF12">
    <property type="entry name" value="RAS GTPASE-ACTIVATING-LIKE PROTEIN IQGAP2"/>
    <property type="match status" value="1"/>
</dbReference>
<dbReference type="GO" id="GO:1903479">
    <property type="term" value="P:mitotic actomyosin contractile ring assembly actin filament organization"/>
    <property type="evidence" value="ECO:0007669"/>
    <property type="project" value="TreeGrafter"/>
</dbReference>
<dbReference type="PROSITE" id="PS50020">
    <property type="entry name" value="WW_DOMAIN_2"/>
    <property type="match status" value="1"/>
</dbReference>
<sequence>MYQNELFNLQKQSATNYLAHEELLIAVEMLSAVALLNQALDSNDLVSVQNQLRSPAIGFNNLDETYVERYANELLSIKLEVLSQGQENLSWNEIQNCIDMVNIQIQEENDRIVAVGRINEAIDEGDPSKTLASLQLPTAKIKEVDPDYAQHYQDVLYYAKSQKQKDPASKILWLDEIQQAVYDANVDEDKAKQWVTLVVDVNQCLENKKSSDILSVLKTSVCNTNDVIPECADKYYDTLSKAKEQKSDTVSTEGPWLKLTLQEKYDYYYNVDSKENSWVTPESFLRKESWLMEKEIEDIVEEVTAGYIREKIWSASEDVLLRFDSTTSGPFIRKEYEARKSFLYDQEDNVVKIQAFWKGHKQRMSYLGRRQTFIDHIPSIVKIQAWFRMIQARRNYLARLQFFRDHKNEIVKIQSLLRASKARDDYKTLVGSENPPLSVIRKFVHLLDQSDLDFQEELEVARIRGEVVTKIRGNQQLEKDLNLMDIKIGLLVKNRITLEAQCS</sequence>
<keyword evidence="3" id="KW-1185">Reference proteome</keyword>
<dbReference type="Pfam" id="PF00612">
    <property type="entry name" value="IQ"/>
    <property type="match status" value="2"/>
</dbReference>
<evidence type="ECO:0000259" key="1">
    <source>
        <dbReference type="PROSITE" id="PS50020"/>
    </source>
</evidence>
<dbReference type="AlphaFoldDB" id="A0A7J8J0P2"/>
<gene>
    <name evidence="2" type="ORF">HJG59_006895</name>
</gene>
<reference evidence="2 3" key="1">
    <citation type="journal article" date="2020" name="Nature">
        <title>Six reference-quality genomes reveal evolution of bat adaptations.</title>
        <authorList>
            <person name="Jebb D."/>
            <person name="Huang Z."/>
            <person name="Pippel M."/>
            <person name="Hughes G.M."/>
            <person name="Lavrichenko K."/>
            <person name="Devanna P."/>
            <person name="Winkler S."/>
            <person name="Jermiin L.S."/>
            <person name="Skirmuntt E.C."/>
            <person name="Katzourakis A."/>
            <person name="Burkitt-Gray L."/>
            <person name="Ray D.A."/>
            <person name="Sullivan K.A.M."/>
            <person name="Roscito J.G."/>
            <person name="Kirilenko B.M."/>
            <person name="Davalos L.M."/>
            <person name="Corthals A.P."/>
            <person name="Power M.L."/>
            <person name="Jones G."/>
            <person name="Ransome R.D."/>
            <person name="Dechmann D.K.N."/>
            <person name="Locatelli A.G."/>
            <person name="Puechmaille S.J."/>
            <person name="Fedrigo O."/>
            <person name="Jarvis E.D."/>
            <person name="Hiller M."/>
            <person name="Vernes S.C."/>
            <person name="Myers E.W."/>
            <person name="Teeling E.C."/>
        </authorList>
    </citation>
    <scope>NUCLEOTIDE SEQUENCE [LARGE SCALE GENOMIC DNA]</scope>
    <source>
        <strain evidence="2">MMolMol1</strain>
        <tissue evidence="2">Muscle</tissue>
    </source>
</reference>
<dbReference type="PANTHER" id="PTHR14149">
    <property type="entry name" value="RAS GTPASE-ACTIVATING PROTEIN WITH IQ MOTIF"/>
    <property type="match status" value="1"/>
</dbReference>
<proteinExistence type="predicted"/>
<dbReference type="GO" id="GO:0005516">
    <property type="term" value="F:calmodulin binding"/>
    <property type="evidence" value="ECO:0007669"/>
    <property type="project" value="TreeGrafter"/>
</dbReference>
<dbReference type="Proteomes" id="UP000550707">
    <property type="component" value="Unassembled WGS sequence"/>
</dbReference>
<feature type="domain" description="WW" evidence="1">
    <location>
        <begin position="250"/>
        <end position="283"/>
    </location>
</feature>
<dbReference type="GO" id="GO:0005938">
    <property type="term" value="C:cell cortex"/>
    <property type="evidence" value="ECO:0007669"/>
    <property type="project" value="TreeGrafter"/>
</dbReference>
<dbReference type="InterPro" id="IPR001202">
    <property type="entry name" value="WW_dom"/>
</dbReference>
<protein>
    <submittedName>
        <fullName evidence="2">IQ motif containing GTPase activating protein 2</fullName>
    </submittedName>
</protein>
<dbReference type="SMART" id="SM00015">
    <property type="entry name" value="IQ"/>
    <property type="match status" value="3"/>
</dbReference>